<comment type="cofactor">
    <cofactor evidence="2 18">
        <name>Mg(2+)</name>
        <dbReference type="ChEBI" id="CHEBI:18420"/>
    </cofactor>
</comment>
<dbReference type="HAMAP" id="MF_00079">
    <property type="entry name" value="HisG_Long"/>
    <property type="match status" value="1"/>
</dbReference>
<dbReference type="GO" id="GO:0000287">
    <property type="term" value="F:magnesium ion binding"/>
    <property type="evidence" value="ECO:0007669"/>
    <property type="project" value="UniProtKB-UniRule"/>
</dbReference>
<evidence type="ECO:0000256" key="6">
    <source>
        <dbReference type="ARBA" id="ARBA00011946"/>
    </source>
</evidence>
<dbReference type="InterPro" id="IPR001348">
    <property type="entry name" value="ATP_PRibTrfase_HisG"/>
</dbReference>
<dbReference type="InterPro" id="IPR020621">
    <property type="entry name" value="ATP-PRT_HisG_long"/>
</dbReference>
<evidence type="ECO:0000259" key="20">
    <source>
        <dbReference type="Pfam" id="PF08029"/>
    </source>
</evidence>
<evidence type="ECO:0000256" key="13">
    <source>
        <dbReference type="ARBA" id="ARBA00022741"/>
    </source>
</evidence>
<proteinExistence type="inferred from homology"/>
<gene>
    <name evidence="18 21" type="primary">hisG</name>
    <name evidence="21" type="ORF">HMPREF0621_0085</name>
</gene>
<dbReference type="Gene3D" id="3.30.70.120">
    <property type="match status" value="1"/>
</dbReference>
<dbReference type="NCBIfam" id="TIGR03455">
    <property type="entry name" value="HisG_C-term"/>
    <property type="match status" value="1"/>
</dbReference>
<dbReference type="Proteomes" id="UP000005519">
    <property type="component" value="Unassembled WGS sequence"/>
</dbReference>
<dbReference type="GO" id="GO:0000105">
    <property type="term" value="P:L-histidine biosynthetic process"/>
    <property type="evidence" value="ECO:0007669"/>
    <property type="project" value="UniProtKB-UniRule"/>
</dbReference>
<evidence type="ECO:0000256" key="18">
    <source>
        <dbReference type="HAMAP-Rule" id="MF_00079"/>
    </source>
</evidence>
<sequence>MIESKRLRIAMQKSGRLSQESQALLKQCGVKINLQEQRLIAYAENMPIDILRVRDDDIPGLVFDGVVDLGIIGENVLEEEELARQAAGESVNYKKLRRLDFGGCRLSIAIPQDENYNNVSDLKDARIATSYPNLIKRYMQQQGVDFKTCSLTGSVEVAPRAGLADAICDLVSSGATLEANGLKEVEVIYRSKSCLIQRAAELSPEKQALVNKLLTRIQGVQQAAESKYIMLHAPKEKLEEITALLPGVENPTILPLAHDDSKVAMHMVSQEALFWETMEQLKEIGASSILVLPIEKMME</sequence>
<evidence type="ECO:0000256" key="9">
    <source>
        <dbReference type="ARBA" id="ARBA00022605"/>
    </source>
</evidence>
<keyword evidence="11 18" id="KW-0808">Transferase</keyword>
<evidence type="ECO:0000313" key="21">
    <source>
        <dbReference type="EMBL" id="EEX51281.1"/>
    </source>
</evidence>
<dbReference type="AlphaFoldDB" id="C9PM61"/>
<keyword evidence="22" id="KW-1185">Reference proteome</keyword>
<protein>
    <recommendedName>
        <fullName evidence="7 18">ATP phosphoribosyltransferase</fullName>
        <shortName evidence="18">ATP-PRT</shortName>
        <shortName evidence="18">ATP-PRTase</shortName>
        <ecNumber evidence="6 18">2.4.2.17</ecNumber>
    </recommendedName>
</protein>
<dbReference type="InterPro" id="IPR011322">
    <property type="entry name" value="N-reg_PII-like_a/b"/>
</dbReference>
<evidence type="ECO:0000256" key="5">
    <source>
        <dbReference type="ARBA" id="ARBA00007955"/>
    </source>
</evidence>
<dbReference type="OrthoDB" id="9801867at2"/>
<evidence type="ECO:0000256" key="12">
    <source>
        <dbReference type="ARBA" id="ARBA00022723"/>
    </source>
</evidence>
<dbReference type="SUPFAM" id="SSF53850">
    <property type="entry name" value="Periplasmic binding protein-like II"/>
    <property type="match status" value="1"/>
</dbReference>
<dbReference type="PANTHER" id="PTHR21403">
    <property type="entry name" value="ATP PHOSPHORIBOSYLTRANSFERASE ATP-PRTASE"/>
    <property type="match status" value="1"/>
</dbReference>
<comment type="caution">
    <text evidence="21">The sequence shown here is derived from an EMBL/GenBank/DDBJ whole genome shotgun (WGS) entry which is preliminary data.</text>
</comment>
<dbReference type="SUPFAM" id="SSF54913">
    <property type="entry name" value="GlnB-like"/>
    <property type="match status" value="1"/>
</dbReference>
<evidence type="ECO:0000256" key="10">
    <source>
        <dbReference type="ARBA" id="ARBA00022676"/>
    </source>
</evidence>
<keyword evidence="8 18" id="KW-0963">Cytoplasm</keyword>
<reference evidence="21 22" key="1">
    <citation type="submission" date="2009-10" db="EMBL/GenBank/DDBJ databases">
        <authorList>
            <person name="Muzny D."/>
            <person name="Qin X."/>
            <person name="Deng J."/>
            <person name="Jiang H."/>
            <person name="Liu Y."/>
            <person name="Qu J."/>
            <person name="Song X.-Z."/>
            <person name="Zhang L."/>
            <person name="Thornton R."/>
            <person name="Coyle M."/>
            <person name="Francisco L."/>
            <person name="Jackson L."/>
            <person name="Javaid M."/>
            <person name="Korchina V."/>
            <person name="Kovar C."/>
            <person name="Mata R."/>
            <person name="Mathew T."/>
            <person name="Ngo R."/>
            <person name="Nguyen L."/>
            <person name="Nguyen N."/>
            <person name="Okwuonu G."/>
            <person name="Ongeri F."/>
            <person name="Pham C."/>
            <person name="Simmons D."/>
            <person name="Wilczek-Boney K."/>
            <person name="Hale W."/>
            <person name="Jakkamsetti A."/>
            <person name="Pham P."/>
            <person name="Ruth R."/>
            <person name="San Lucas F."/>
            <person name="Warren J."/>
            <person name="Zhang J."/>
            <person name="Zhao Z."/>
            <person name="Zhou C."/>
            <person name="Zhu D."/>
            <person name="Lee S."/>
            <person name="Bess C."/>
            <person name="Blankenburg K."/>
            <person name="Forbes L."/>
            <person name="Fu Q."/>
            <person name="Gubbala S."/>
            <person name="Hirani K."/>
            <person name="Jayaseelan J.C."/>
            <person name="Lara F."/>
            <person name="Munidasa M."/>
            <person name="Palculict T."/>
            <person name="Patil S."/>
            <person name="Pu L.-L."/>
            <person name="Saada N."/>
            <person name="Tang L."/>
            <person name="Weissenberger G."/>
            <person name="Zhu Y."/>
            <person name="Hemphill L."/>
            <person name="Shang Y."/>
            <person name="Youmans B."/>
            <person name="Ayvaz T."/>
            <person name="Ross M."/>
            <person name="Santibanez J."/>
            <person name="Aqrawi P."/>
            <person name="Gross S."/>
            <person name="Joshi V."/>
            <person name="Fowler G."/>
            <person name="Nazareth L."/>
            <person name="Reid J."/>
            <person name="Worley K."/>
            <person name="Petrosino J."/>
            <person name="Highlander S."/>
            <person name="Gibbs R."/>
        </authorList>
    </citation>
    <scope>NUCLEOTIDE SEQUENCE [LARGE SCALE GENOMIC DNA]</scope>
    <source>
        <strain evidence="21 22">ATCC 43325</strain>
    </source>
</reference>
<keyword evidence="13 18" id="KW-0547">Nucleotide-binding</keyword>
<dbReference type="InterPro" id="IPR018198">
    <property type="entry name" value="ATP_PRibTrfase_CS"/>
</dbReference>
<dbReference type="InterPro" id="IPR013820">
    <property type="entry name" value="ATP_PRibTrfase_cat"/>
</dbReference>
<evidence type="ECO:0000256" key="11">
    <source>
        <dbReference type="ARBA" id="ARBA00022679"/>
    </source>
</evidence>
<dbReference type="InterPro" id="IPR015867">
    <property type="entry name" value="N-reg_PII/ATP_PRibTrfase_C"/>
</dbReference>
<dbReference type="CDD" id="cd13592">
    <property type="entry name" value="PBP2_HisGL2"/>
    <property type="match status" value="1"/>
</dbReference>
<accession>C9PM61</accession>
<comment type="subcellular location">
    <subcellularLocation>
        <location evidence="3 18">Cytoplasm</location>
    </subcellularLocation>
</comment>
<evidence type="ECO:0000313" key="22">
    <source>
        <dbReference type="Proteomes" id="UP000005519"/>
    </source>
</evidence>
<comment type="activity regulation">
    <text evidence="18">Feedback inhibited by histidine.</text>
</comment>
<evidence type="ECO:0000256" key="4">
    <source>
        <dbReference type="ARBA" id="ARBA00004667"/>
    </source>
</evidence>
<dbReference type="InterPro" id="IPR013115">
    <property type="entry name" value="HisG_C"/>
</dbReference>
<evidence type="ECO:0000256" key="3">
    <source>
        <dbReference type="ARBA" id="ARBA00004496"/>
    </source>
</evidence>
<dbReference type="Pfam" id="PF08029">
    <property type="entry name" value="HisG_C"/>
    <property type="match status" value="1"/>
</dbReference>
<keyword evidence="10 18" id="KW-0328">Glycosyltransferase</keyword>
<keyword evidence="15 18" id="KW-0460">Magnesium</keyword>
<comment type="similarity">
    <text evidence="5 18">Belongs to the ATP phosphoribosyltransferase family. Long subfamily.</text>
</comment>
<evidence type="ECO:0000256" key="7">
    <source>
        <dbReference type="ARBA" id="ARBA00020998"/>
    </source>
</evidence>
<comment type="function">
    <text evidence="17 18">Catalyzes the condensation of ATP and 5-phosphoribose 1-diphosphate to form N'-(5'-phosphoribosyl)-ATP (PR-ATP). Has a crucial role in the pathway because the rate of histidine biosynthesis seems to be controlled primarily by regulation of HisG enzymatic activity.</text>
</comment>
<dbReference type="NCBIfam" id="TIGR00070">
    <property type="entry name" value="hisG"/>
    <property type="match status" value="1"/>
</dbReference>
<dbReference type="FunFam" id="3.40.190.10:FF:000008">
    <property type="entry name" value="ATP phosphoribosyltransferase"/>
    <property type="match status" value="1"/>
</dbReference>
<dbReference type="PROSITE" id="PS01316">
    <property type="entry name" value="ATP_P_PHORIBOSYLTR"/>
    <property type="match status" value="1"/>
</dbReference>
<keyword evidence="14 18" id="KW-0067">ATP-binding</keyword>
<dbReference type="GO" id="GO:0005524">
    <property type="term" value="F:ATP binding"/>
    <property type="evidence" value="ECO:0007669"/>
    <property type="project" value="UniProtKB-KW"/>
</dbReference>
<evidence type="ECO:0000256" key="2">
    <source>
        <dbReference type="ARBA" id="ARBA00001946"/>
    </source>
</evidence>
<dbReference type="FunFam" id="3.30.70.120:FF:000002">
    <property type="entry name" value="ATP phosphoribosyltransferase"/>
    <property type="match status" value="1"/>
</dbReference>
<comment type="pathway">
    <text evidence="4 18">Amino-acid biosynthesis; L-histidine biosynthesis; L-histidine from 5-phospho-alpha-D-ribose 1-diphosphate: step 1/9.</text>
</comment>
<evidence type="ECO:0000256" key="16">
    <source>
        <dbReference type="ARBA" id="ARBA00023102"/>
    </source>
</evidence>
<evidence type="ECO:0000256" key="17">
    <source>
        <dbReference type="ARBA" id="ARBA00024861"/>
    </source>
</evidence>
<dbReference type="Pfam" id="PF01634">
    <property type="entry name" value="HisG"/>
    <property type="match status" value="1"/>
</dbReference>
<evidence type="ECO:0000259" key="19">
    <source>
        <dbReference type="Pfam" id="PF01634"/>
    </source>
</evidence>
<dbReference type="EMBL" id="ACZR01000001">
    <property type="protein sequence ID" value="EEX51281.1"/>
    <property type="molecule type" value="Genomic_DNA"/>
</dbReference>
<feature type="domain" description="Histidine biosynthesis HisG C-terminal" evidence="20">
    <location>
        <begin position="223"/>
        <end position="296"/>
    </location>
</feature>
<keyword evidence="12 18" id="KW-0479">Metal-binding</keyword>
<evidence type="ECO:0000256" key="15">
    <source>
        <dbReference type="ARBA" id="ARBA00022842"/>
    </source>
</evidence>
<organism evidence="21 22">
    <name type="scientific">Pasteurella dagmatis ATCC 43325</name>
    <dbReference type="NCBI Taxonomy" id="667128"/>
    <lineage>
        <taxon>Bacteria</taxon>
        <taxon>Pseudomonadati</taxon>
        <taxon>Pseudomonadota</taxon>
        <taxon>Gammaproteobacteria</taxon>
        <taxon>Pasteurellales</taxon>
        <taxon>Pasteurellaceae</taxon>
        <taxon>Pasteurella</taxon>
    </lineage>
</organism>
<keyword evidence="16 18" id="KW-0368">Histidine biosynthesis</keyword>
<dbReference type="RefSeq" id="WP_005764957.1">
    <property type="nucleotide sequence ID" value="NZ_GG704815.1"/>
</dbReference>
<dbReference type="HOGENOM" id="CLU_038115_1_0_6"/>
<dbReference type="EC" id="2.4.2.17" evidence="6 18"/>
<evidence type="ECO:0000256" key="1">
    <source>
        <dbReference type="ARBA" id="ARBA00000915"/>
    </source>
</evidence>
<dbReference type="GO" id="GO:0003879">
    <property type="term" value="F:ATP phosphoribosyltransferase activity"/>
    <property type="evidence" value="ECO:0007669"/>
    <property type="project" value="UniProtKB-UniRule"/>
</dbReference>
<dbReference type="GO" id="GO:0005737">
    <property type="term" value="C:cytoplasm"/>
    <property type="evidence" value="ECO:0007669"/>
    <property type="project" value="UniProtKB-SubCell"/>
</dbReference>
<dbReference type="UniPathway" id="UPA00031">
    <property type="reaction ID" value="UER00006"/>
</dbReference>
<keyword evidence="9 18" id="KW-0028">Amino-acid biosynthesis</keyword>
<evidence type="ECO:0000256" key="8">
    <source>
        <dbReference type="ARBA" id="ARBA00022490"/>
    </source>
</evidence>
<name>C9PM61_9PAST</name>
<comment type="catalytic activity">
    <reaction evidence="1 18">
        <text>1-(5-phospho-beta-D-ribosyl)-ATP + diphosphate = 5-phospho-alpha-D-ribose 1-diphosphate + ATP</text>
        <dbReference type="Rhea" id="RHEA:18473"/>
        <dbReference type="ChEBI" id="CHEBI:30616"/>
        <dbReference type="ChEBI" id="CHEBI:33019"/>
        <dbReference type="ChEBI" id="CHEBI:58017"/>
        <dbReference type="ChEBI" id="CHEBI:73183"/>
        <dbReference type="EC" id="2.4.2.17"/>
    </reaction>
</comment>
<feature type="domain" description="ATP phosphoribosyltransferase catalytic" evidence="19">
    <location>
        <begin position="54"/>
        <end position="219"/>
    </location>
</feature>
<evidence type="ECO:0000256" key="14">
    <source>
        <dbReference type="ARBA" id="ARBA00022840"/>
    </source>
</evidence>
<dbReference type="PANTHER" id="PTHR21403:SF8">
    <property type="entry name" value="ATP PHOSPHORIBOSYLTRANSFERASE"/>
    <property type="match status" value="1"/>
</dbReference>
<dbReference type="STRING" id="667128.HMPREF0621_0085"/>
<dbReference type="Gene3D" id="3.40.190.10">
    <property type="entry name" value="Periplasmic binding protein-like II"/>
    <property type="match status" value="2"/>
</dbReference>